<feature type="domain" description="FAD-binding" evidence="5">
    <location>
        <begin position="21"/>
        <end position="53"/>
    </location>
</feature>
<evidence type="ECO:0000256" key="1">
    <source>
        <dbReference type="ARBA" id="ARBA00022630"/>
    </source>
</evidence>
<evidence type="ECO:0000313" key="7">
    <source>
        <dbReference type="Proteomes" id="UP000723463"/>
    </source>
</evidence>
<sequence length="81" mass="8673">MSFEIYGPDPTVLDTSGRKPHVLIIGGGLAGLTLGIMLQKAGIPFDIFEKLPEARAVVVRDDGGRMFSNETTTDLNAGRVQ</sequence>
<keyword evidence="4" id="KW-0812">Transmembrane</keyword>
<dbReference type="InterPro" id="IPR036188">
    <property type="entry name" value="FAD/NAD-bd_sf"/>
</dbReference>
<dbReference type="EMBL" id="JAAAXW010000402">
    <property type="protein sequence ID" value="KAF9537445.1"/>
    <property type="molecule type" value="Genomic_DNA"/>
</dbReference>
<evidence type="ECO:0000256" key="3">
    <source>
        <dbReference type="ARBA" id="ARBA00023002"/>
    </source>
</evidence>
<keyword evidence="3" id="KW-0560">Oxidoreductase</keyword>
<reference evidence="6" key="1">
    <citation type="journal article" date="2020" name="Fungal Divers.">
        <title>Resolving the Mortierellaceae phylogeny through synthesis of multi-gene phylogenetics and phylogenomics.</title>
        <authorList>
            <person name="Vandepol N."/>
            <person name="Liber J."/>
            <person name="Desiro A."/>
            <person name="Na H."/>
            <person name="Kennedy M."/>
            <person name="Barry K."/>
            <person name="Grigoriev I.V."/>
            <person name="Miller A.N."/>
            <person name="O'Donnell K."/>
            <person name="Stajich J.E."/>
            <person name="Bonito G."/>
        </authorList>
    </citation>
    <scope>NUCLEOTIDE SEQUENCE</scope>
    <source>
        <strain evidence="6">NRRL 2591</strain>
    </source>
</reference>
<name>A0A9P6EWD2_9FUNG</name>
<keyword evidence="7" id="KW-1185">Reference proteome</keyword>
<keyword evidence="4" id="KW-1133">Transmembrane helix</keyword>
<keyword evidence="2" id="KW-0274">FAD</keyword>
<gene>
    <name evidence="6" type="ORF">EC957_008277</name>
</gene>
<protein>
    <recommendedName>
        <fullName evidence="5">FAD-binding domain-containing protein</fullName>
    </recommendedName>
</protein>
<keyword evidence="4" id="KW-0472">Membrane</keyword>
<evidence type="ECO:0000256" key="4">
    <source>
        <dbReference type="SAM" id="Phobius"/>
    </source>
</evidence>
<dbReference type="AlphaFoldDB" id="A0A9P6EWD2"/>
<dbReference type="SUPFAM" id="SSF51905">
    <property type="entry name" value="FAD/NAD(P)-binding domain"/>
    <property type="match status" value="1"/>
</dbReference>
<dbReference type="InterPro" id="IPR002938">
    <property type="entry name" value="FAD-bd"/>
</dbReference>
<evidence type="ECO:0000259" key="5">
    <source>
        <dbReference type="Pfam" id="PF01494"/>
    </source>
</evidence>
<dbReference type="Gene3D" id="3.50.50.60">
    <property type="entry name" value="FAD/NAD(P)-binding domain"/>
    <property type="match status" value="1"/>
</dbReference>
<comment type="caution">
    <text evidence="6">The sequence shown here is derived from an EMBL/GenBank/DDBJ whole genome shotgun (WGS) entry which is preliminary data.</text>
</comment>
<keyword evidence="1" id="KW-0285">Flavoprotein</keyword>
<feature type="transmembrane region" description="Helical" evidence="4">
    <location>
        <begin position="20"/>
        <end position="38"/>
    </location>
</feature>
<organism evidence="6 7">
    <name type="scientific">Mortierella hygrophila</name>
    <dbReference type="NCBI Taxonomy" id="979708"/>
    <lineage>
        <taxon>Eukaryota</taxon>
        <taxon>Fungi</taxon>
        <taxon>Fungi incertae sedis</taxon>
        <taxon>Mucoromycota</taxon>
        <taxon>Mortierellomycotina</taxon>
        <taxon>Mortierellomycetes</taxon>
        <taxon>Mortierellales</taxon>
        <taxon>Mortierellaceae</taxon>
        <taxon>Mortierella</taxon>
    </lineage>
</organism>
<proteinExistence type="predicted"/>
<dbReference type="Pfam" id="PF01494">
    <property type="entry name" value="FAD_binding_3"/>
    <property type="match status" value="1"/>
</dbReference>
<accession>A0A9P6EWD2</accession>
<evidence type="ECO:0000313" key="6">
    <source>
        <dbReference type="EMBL" id="KAF9537445.1"/>
    </source>
</evidence>
<dbReference type="GO" id="GO:0071949">
    <property type="term" value="F:FAD binding"/>
    <property type="evidence" value="ECO:0007669"/>
    <property type="project" value="InterPro"/>
</dbReference>
<dbReference type="Proteomes" id="UP000723463">
    <property type="component" value="Unassembled WGS sequence"/>
</dbReference>
<evidence type="ECO:0000256" key="2">
    <source>
        <dbReference type="ARBA" id="ARBA00022827"/>
    </source>
</evidence>
<dbReference type="GO" id="GO:0016491">
    <property type="term" value="F:oxidoreductase activity"/>
    <property type="evidence" value="ECO:0007669"/>
    <property type="project" value="UniProtKB-KW"/>
</dbReference>